<evidence type="ECO:0000313" key="3">
    <source>
        <dbReference type="EMBL" id="NLQ18607.1"/>
    </source>
</evidence>
<evidence type="ECO:0000256" key="1">
    <source>
        <dbReference type="HAMAP-Rule" id="MF_01866"/>
    </source>
</evidence>
<accession>A0A847RBH9</accession>
<keyword evidence="4" id="KW-1185">Reference proteome</keyword>
<comment type="caution">
    <text evidence="3">The sequence shown here is derived from an EMBL/GenBank/DDBJ whole genome shotgun (WGS) entry which is preliminary data.</text>
</comment>
<feature type="domain" description="YcgL" evidence="2">
    <location>
        <begin position="6"/>
        <end position="90"/>
    </location>
</feature>
<gene>
    <name evidence="3" type="ORF">HGG82_13420</name>
</gene>
<dbReference type="AlphaFoldDB" id="A0A847RBH9"/>
<evidence type="ECO:0000259" key="2">
    <source>
        <dbReference type="PROSITE" id="PS51648"/>
    </source>
</evidence>
<organism evidence="3 4">
    <name type="scientific">Marinomonas profundi</name>
    <dbReference type="NCBI Taxonomy" id="2726122"/>
    <lineage>
        <taxon>Bacteria</taxon>
        <taxon>Pseudomonadati</taxon>
        <taxon>Pseudomonadota</taxon>
        <taxon>Gammaproteobacteria</taxon>
        <taxon>Oceanospirillales</taxon>
        <taxon>Oceanospirillaceae</taxon>
        <taxon>Marinomonas</taxon>
    </lineage>
</organism>
<dbReference type="PANTHER" id="PTHR38109:SF1">
    <property type="entry name" value="PROTEIN YCGL"/>
    <property type="match status" value="1"/>
</dbReference>
<evidence type="ECO:0000313" key="4">
    <source>
        <dbReference type="Proteomes" id="UP000586067"/>
    </source>
</evidence>
<dbReference type="Proteomes" id="UP000586067">
    <property type="component" value="Unassembled WGS sequence"/>
</dbReference>
<dbReference type="Pfam" id="PF05166">
    <property type="entry name" value="YcgL"/>
    <property type="match status" value="1"/>
</dbReference>
<dbReference type="HAMAP" id="MF_01866">
    <property type="entry name" value="UPF0745"/>
    <property type="match status" value="1"/>
</dbReference>
<dbReference type="InterPro" id="IPR038068">
    <property type="entry name" value="YcgL-like_sf"/>
</dbReference>
<dbReference type="RefSeq" id="WP_168826516.1">
    <property type="nucleotide sequence ID" value="NZ_CP073013.1"/>
</dbReference>
<dbReference type="EMBL" id="JABAEK010000016">
    <property type="protein sequence ID" value="NLQ18607.1"/>
    <property type="molecule type" value="Genomic_DNA"/>
</dbReference>
<dbReference type="InterPro" id="IPR027354">
    <property type="entry name" value="YcgL_dom"/>
</dbReference>
<dbReference type="PROSITE" id="PS51648">
    <property type="entry name" value="YCGL"/>
    <property type="match status" value="1"/>
</dbReference>
<reference evidence="3 4" key="1">
    <citation type="submission" date="2020-04" db="EMBL/GenBank/DDBJ databases">
        <title>Marinomonas sp. M1K-6 isolated from the deep seawater of the Mariana Trench.</title>
        <authorList>
            <person name="Li Y."/>
        </authorList>
    </citation>
    <scope>NUCLEOTIDE SEQUENCE [LARGE SCALE GENOMIC DNA]</scope>
    <source>
        <strain evidence="3 4">M1K-6</strain>
    </source>
</reference>
<name>A0A847RBH9_9GAMM</name>
<dbReference type="SUPFAM" id="SSF160191">
    <property type="entry name" value="YcgL-like"/>
    <property type="match status" value="1"/>
</dbReference>
<sequence length="98" mass="11266">MKQQHLIVQVFRSAKHDGMYLYVEKSIGLKKVPEELMTRFGKGISAMTMLLTNESKLARATPEKVASEIREKGFYLQLPPAKEEYLLDLYKTPTQAVY</sequence>
<dbReference type="Gene3D" id="3.10.510.20">
    <property type="entry name" value="YcgL domain"/>
    <property type="match status" value="1"/>
</dbReference>
<protein>
    <recommendedName>
        <fullName evidence="1">YcgL domain-containing protein HGG82_13420</fullName>
    </recommendedName>
</protein>
<dbReference type="PANTHER" id="PTHR38109">
    <property type="entry name" value="PROTEIN YCGL"/>
    <property type="match status" value="1"/>
</dbReference>
<proteinExistence type="inferred from homology"/>